<gene>
    <name evidence="3" type="ORF">CVLEPA_LOCUS20490</name>
</gene>
<dbReference type="PROSITE" id="PS50095">
    <property type="entry name" value="PLAT"/>
    <property type="match status" value="1"/>
</dbReference>
<dbReference type="EMBL" id="CAWYQH010000108">
    <property type="protein sequence ID" value="CAK8688476.1"/>
    <property type="molecule type" value="Genomic_DNA"/>
</dbReference>
<sequence>MYELKNLLHKDKWYCEFIEVTLKREGTSAFFPLYKWIKDTATVSCNTELITELITTLSI</sequence>
<dbReference type="Proteomes" id="UP001642483">
    <property type="component" value="Unassembled WGS sequence"/>
</dbReference>
<dbReference type="InterPro" id="IPR036392">
    <property type="entry name" value="PLAT/LH2_dom_sf"/>
</dbReference>
<protein>
    <recommendedName>
        <fullName evidence="2">PLAT domain-containing protein</fullName>
    </recommendedName>
</protein>
<keyword evidence="4" id="KW-1185">Reference proteome</keyword>
<evidence type="ECO:0000313" key="3">
    <source>
        <dbReference type="EMBL" id="CAK8688476.1"/>
    </source>
</evidence>
<reference evidence="3 4" key="1">
    <citation type="submission" date="2024-02" db="EMBL/GenBank/DDBJ databases">
        <authorList>
            <person name="Daric V."/>
            <person name="Darras S."/>
        </authorList>
    </citation>
    <scope>NUCLEOTIDE SEQUENCE [LARGE SCALE GENOMIC DNA]</scope>
</reference>
<feature type="domain" description="PLAT" evidence="2">
    <location>
        <begin position="1"/>
        <end position="51"/>
    </location>
</feature>
<organism evidence="3 4">
    <name type="scientific">Clavelina lepadiformis</name>
    <name type="common">Light-bulb sea squirt</name>
    <name type="synonym">Ascidia lepadiformis</name>
    <dbReference type="NCBI Taxonomy" id="159417"/>
    <lineage>
        <taxon>Eukaryota</taxon>
        <taxon>Metazoa</taxon>
        <taxon>Chordata</taxon>
        <taxon>Tunicata</taxon>
        <taxon>Ascidiacea</taxon>
        <taxon>Aplousobranchia</taxon>
        <taxon>Clavelinidae</taxon>
        <taxon>Clavelina</taxon>
    </lineage>
</organism>
<comment type="caution">
    <text evidence="1">Lacks conserved residue(s) required for the propagation of feature annotation.</text>
</comment>
<dbReference type="SUPFAM" id="SSF49723">
    <property type="entry name" value="Lipase/lipooxygenase domain (PLAT/LH2 domain)"/>
    <property type="match status" value="1"/>
</dbReference>
<evidence type="ECO:0000313" key="4">
    <source>
        <dbReference type="Proteomes" id="UP001642483"/>
    </source>
</evidence>
<dbReference type="InterPro" id="IPR001024">
    <property type="entry name" value="PLAT/LH2_dom"/>
</dbReference>
<evidence type="ECO:0000256" key="1">
    <source>
        <dbReference type="PROSITE-ProRule" id="PRU00152"/>
    </source>
</evidence>
<dbReference type="Gene3D" id="2.60.60.20">
    <property type="entry name" value="PLAT/LH2 domain"/>
    <property type="match status" value="1"/>
</dbReference>
<evidence type="ECO:0000259" key="2">
    <source>
        <dbReference type="PROSITE" id="PS50095"/>
    </source>
</evidence>
<accession>A0ABP0G9K4</accession>
<name>A0ABP0G9K4_CLALP</name>
<proteinExistence type="predicted"/>
<comment type="caution">
    <text evidence="3">The sequence shown here is derived from an EMBL/GenBank/DDBJ whole genome shotgun (WGS) entry which is preliminary data.</text>
</comment>